<evidence type="ECO:0000256" key="1">
    <source>
        <dbReference type="SAM" id="MobiDB-lite"/>
    </source>
</evidence>
<feature type="region of interest" description="Disordered" evidence="1">
    <location>
        <begin position="104"/>
        <end position="125"/>
    </location>
</feature>
<keyword evidence="3" id="KW-1185">Reference proteome</keyword>
<dbReference type="AlphaFoldDB" id="A0A166KF36"/>
<reference evidence="2 3" key="1">
    <citation type="journal article" date="2016" name="Mol. Biol. Evol.">
        <title>Comparative Genomics of Early-Diverging Mushroom-Forming Fungi Provides Insights into the Origins of Lignocellulose Decay Capabilities.</title>
        <authorList>
            <person name="Nagy L.G."/>
            <person name="Riley R."/>
            <person name="Tritt A."/>
            <person name="Adam C."/>
            <person name="Daum C."/>
            <person name="Floudas D."/>
            <person name="Sun H."/>
            <person name="Yadav J.S."/>
            <person name="Pangilinan J."/>
            <person name="Larsson K.H."/>
            <person name="Matsuura K."/>
            <person name="Barry K."/>
            <person name="Labutti K."/>
            <person name="Kuo R."/>
            <person name="Ohm R.A."/>
            <person name="Bhattacharya S.S."/>
            <person name="Shirouzu T."/>
            <person name="Yoshinaga Y."/>
            <person name="Martin F.M."/>
            <person name="Grigoriev I.V."/>
            <person name="Hibbett D.S."/>
        </authorList>
    </citation>
    <scope>NUCLEOTIDE SEQUENCE [LARGE SCALE GENOMIC DNA]</scope>
    <source>
        <strain evidence="2 3">CBS 109695</strain>
    </source>
</reference>
<sequence length="125" mass="13916">MIAKILSMRSQFLPHVPADHHVTADDIDAFHRVQGKIPNYPVHADVYSTFTAEEQRRRLQQQPTGYILPGGGEDIDNIGANPSVYDHLEKRSGQILMLPAGEKLRHTGAPPCTHADQSGMHNQRT</sequence>
<name>A0A166KF36_9AGAM</name>
<feature type="compositionally biased region" description="Polar residues" evidence="1">
    <location>
        <begin position="115"/>
        <end position="125"/>
    </location>
</feature>
<accession>A0A166KF36</accession>
<proteinExistence type="predicted"/>
<dbReference type="Proteomes" id="UP000076532">
    <property type="component" value="Unassembled WGS sequence"/>
</dbReference>
<gene>
    <name evidence="2" type="ORF">FIBSPDRAFT_890850</name>
</gene>
<organism evidence="2 3">
    <name type="scientific">Athelia psychrophila</name>
    <dbReference type="NCBI Taxonomy" id="1759441"/>
    <lineage>
        <taxon>Eukaryota</taxon>
        <taxon>Fungi</taxon>
        <taxon>Dikarya</taxon>
        <taxon>Basidiomycota</taxon>
        <taxon>Agaricomycotina</taxon>
        <taxon>Agaricomycetes</taxon>
        <taxon>Agaricomycetidae</taxon>
        <taxon>Atheliales</taxon>
        <taxon>Atheliaceae</taxon>
        <taxon>Athelia</taxon>
    </lineage>
</organism>
<dbReference type="EMBL" id="KV417544">
    <property type="protein sequence ID" value="KZP21842.1"/>
    <property type="molecule type" value="Genomic_DNA"/>
</dbReference>
<evidence type="ECO:0000313" key="2">
    <source>
        <dbReference type="EMBL" id="KZP21842.1"/>
    </source>
</evidence>
<evidence type="ECO:0000313" key="3">
    <source>
        <dbReference type="Proteomes" id="UP000076532"/>
    </source>
</evidence>
<protein>
    <submittedName>
        <fullName evidence="2">Uncharacterized protein</fullName>
    </submittedName>
</protein>